<dbReference type="Gene3D" id="3.40.50.300">
    <property type="entry name" value="P-loop containing nucleotide triphosphate hydrolases"/>
    <property type="match status" value="1"/>
</dbReference>
<dbReference type="GO" id="GO:0001517">
    <property type="term" value="F:N-acetylglucosamine 6-O-sulfotransferase activity"/>
    <property type="evidence" value="ECO:0007669"/>
    <property type="project" value="TreeGrafter"/>
</dbReference>
<name>A0A9D4K1F5_DREPO</name>
<protein>
    <recommendedName>
        <fullName evidence="3">Sulfotransferase</fullName>
    </recommendedName>
</protein>
<dbReference type="Proteomes" id="UP000828390">
    <property type="component" value="Unassembled WGS sequence"/>
</dbReference>
<accession>A0A9D4K1F5</accession>
<reference evidence="1" key="1">
    <citation type="journal article" date="2019" name="bioRxiv">
        <title>The Genome of the Zebra Mussel, Dreissena polymorpha: A Resource for Invasive Species Research.</title>
        <authorList>
            <person name="McCartney M.A."/>
            <person name="Auch B."/>
            <person name="Kono T."/>
            <person name="Mallez S."/>
            <person name="Zhang Y."/>
            <person name="Obille A."/>
            <person name="Becker A."/>
            <person name="Abrahante J.E."/>
            <person name="Garbe J."/>
            <person name="Badalamenti J.P."/>
            <person name="Herman A."/>
            <person name="Mangelson H."/>
            <person name="Liachko I."/>
            <person name="Sullivan S."/>
            <person name="Sone E.D."/>
            <person name="Koren S."/>
            <person name="Silverstein K.A.T."/>
            <person name="Beckman K.B."/>
            <person name="Gohl D.M."/>
        </authorList>
    </citation>
    <scope>NUCLEOTIDE SEQUENCE</scope>
    <source>
        <strain evidence="1">Duluth1</strain>
        <tissue evidence="1">Whole animal</tissue>
    </source>
</reference>
<sequence length="300" mass="34316">MRSGSSVTGEILQYSKGTFYVFEPLRVLFNYIIKNNHPLRFVNGTVLRPGSYNSTDVLKEALKGWFTCNFSTIYQLSFKDYVFLNLSSKARNFVSCLNTDGVHKSVLFADCLEKFEKICRESKFVVVKTIRTSMKVAQELMEFIPNLKVIHLVRDARQTAMSQARREGCGLKGIVNCAKSLCKVATEDDEVKTAMEKRHRVLTVRYEEVATMPVNATRAMYNFVGLAFTKEVESYVTRITTGGNHSECETCKLKWQMGNSSQSSVVHIDTWKKEMRPSVIVSVQLLCEKYLTRYGYKLFK</sequence>
<dbReference type="GO" id="GO:0006790">
    <property type="term" value="P:sulfur compound metabolic process"/>
    <property type="evidence" value="ECO:0007669"/>
    <property type="project" value="TreeGrafter"/>
</dbReference>
<reference evidence="1" key="2">
    <citation type="submission" date="2020-11" db="EMBL/GenBank/DDBJ databases">
        <authorList>
            <person name="McCartney M.A."/>
            <person name="Auch B."/>
            <person name="Kono T."/>
            <person name="Mallez S."/>
            <person name="Becker A."/>
            <person name="Gohl D.M."/>
            <person name="Silverstein K.A.T."/>
            <person name="Koren S."/>
            <person name="Bechman K.B."/>
            <person name="Herman A."/>
            <person name="Abrahante J.E."/>
            <person name="Garbe J."/>
        </authorList>
    </citation>
    <scope>NUCLEOTIDE SEQUENCE</scope>
    <source>
        <strain evidence="1">Duluth1</strain>
        <tissue evidence="1">Whole animal</tissue>
    </source>
</reference>
<comment type="caution">
    <text evidence="1">The sequence shown here is derived from an EMBL/GenBank/DDBJ whole genome shotgun (WGS) entry which is preliminary data.</text>
</comment>
<dbReference type="PANTHER" id="PTHR10704:SF44">
    <property type="entry name" value="LD35051P-RELATED"/>
    <property type="match status" value="1"/>
</dbReference>
<dbReference type="PANTHER" id="PTHR10704">
    <property type="entry name" value="CARBOHYDRATE SULFOTRANSFERASE"/>
    <property type="match status" value="1"/>
</dbReference>
<dbReference type="InterPro" id="IPR027417">
    <property type="entry name" value="P-loop_NTPase"/>
</dbReference>
<dbReference type="InterPro" id="IPR051135">
    <property type="entry name" value="Gal/GlcNAc/GalNAc_ST"/>
</dbReference>
<evidence type="ECO:0008006" key="3">
    <source>
        <dbReference type="Google" id="ProtNLM"/>
    </source>
</evidence>
<gene>
    <name evidence="1" type="ORF">DPMN_129951</name>
</gene>
<dbReference type="Pfam" id="PF13469">
    <property type="entry name" value="Sulfotransfer_3"/>
    <property type="match status" value="1"/>
</dbReference>
<proteinExistence type="predicted"/>
<evidence type="ECO:0000313" key="2">
    <source>
        <dbReference type="Proteomes" id="UP000828390"/>
    </source>
</evidence>
<dbReference type="GO" id="GO:0006044">
    <property type="term" value="P:N-acetylglucosamine metabolic process"/>
    <property type="evidence" value="ECO:0007669"/>
    <property type="project" value="TreeGrafter"/>
</dbReference>
<evidence type="ECO:0000313" key="1">
    <source>
        <dbReference type="EMBL" id="KAH3828003.1"/>
    </source>
</evidence>
<dbReference type="EMBL" id="JAIWYP010000005">
    <property type="protein sequence ID" value="KAH3828003.1"/>
    <property type="molecule type" value="Genomic_DNA"/>
</dbReference>
<keyword evidence="2" id="KW-1185">Reference proteome</keyword>
<organism evidence="1 2">
    <name type="scientific">Dreissena polymorpha</name>
    <name type="common">Zebra mussel</name>
    <name type="synonym">Mytilus polymorpha</name>
    <dbReference type="NCBI Taxonomy" id="45954"/>
    <lineage>
        <taxon>Eukaryota</taxon>
        <taxon>Metazoa</taxon>
        <taxon>Spiralia</taxon>
        <taxon>Lophotrochozoa</taxon>
        <taxon>Mollusca</taxon>
        <taxon>Bivalvia</taxon>
        <taxon>Autobranchia</taxon>
        <taxon>Heteroconchia</taxon>
        <taxon>Euheterodonta</taxon>
        <taxon>Imparidentia</taxon>
        <taxon>Neoheterodontei</taxon>
        <taxon>Myida</taxon>
        <taxon>Dreissenoidea</taxon>
        <taxon>Dreissenidae</taxon>
        <taxon>Dreissena</taxon>
    </lineage>
</organism>
<dbReference type="SUPFAM" id="SSF52540">
    <property type="entry name" value="P-loop containing nucleoside triphosphate hydrolases"/>
    <property type="match status" value="1"/>
</dbReference>
<dbReference type="AlphaFoldDB" id="A0A9D4K1F5"/>